<evidence type="ECO:0000256" key="4">
    <source>
        <dbReference type="ARBA" id="ARBA00023125"/>
    </source>
</evidence>
<evidence type="ECO:0000313" key="9">
    <source>
        <dbReference type="Proteomes" id="UP000252415"/>
    </source>
</evidence>
<dbReference type="InterPro" id="IPR013324">
    <property type="entry name" value="RNA_pol_sigma_r3/r4-like"/>
</dbReference>
<dbReference type="NCBIfam" id="TIGR02937">
    <property type="entry name" value="sigma70-ECF"/>
    <property type="match status" value="1"/>
</dbReference>
<dbReference type="InterPro" id="IPR039425">
    <property type="entry name" value="RNA_pol_sigma-70-like"/>
</dbReference>
<gene>
    <name evidence="8" type="ORF">DFP97_11244</name>
</gene>
<protein>
    <submittedName>
        <fullName evidence="8">RNA polymerase sigma factor (Sigma-70 family)</fullName>
    </submittedName>
</protein>
<keyword evidence="9" id="KW-1185">Reference proteome</keyword>
<dbReference type="OrthoDB" id="9789355at2"/>
<reference evidence="8 9" key="1">
    <citation type="submission" date="2018-07" db="EMBL/GenBank/DDBJ databases">
        <title>Genomic Encyclopedia of Type Strains, Phase III (KMG-III): the genomes of soil and plant-associated and newly described type strains.</title>
        <authorList>
            <person name="Whitman W."/>
        </authorList>
    </citation>
    <scope>NUCLEOTIDE SEQUENCE [LARGE SCALE GENOMIC DNA]</scope>
    <source>
        <strain evidence="8 9">CECT 7506</strain>
    </source>
</reference>
<dbReference type="PANTHER" id="PTHR43133:SF8">
    <property type="entry name" value="RNA POLYMERASE SIGMA FACTOR HI_1459-RELATED"/>
    <property type="match status" value="1"/>
</dbReference>
<organism evidence="8 9">
    <name type="scientific">Paenibacillus prosopidis</name>
    <dbReference type="NCBI Taxonomy" id="630520"/>
    <lineage>
        <taxon>Bacteria</taxon>
        <taxon>Bacillati</taxon>
        <taxon>Bacillota</taxon>
        <taxon>Bacilli</taxon>
        <taxon>Bacillales</taxon>
        <taxon>Paenibacillaceae</taxon>
        <taxon>Paenibacillus</taxon>
    </lineage>
</organism>
<dbReference type="SUPFAM" id="SSF88659">
    <property type="entry name" value="Sigma3 and sigma4 domains of RNA polymerase sigma factors"/>
    <property type="match status" value="1"/>
</dbReference>
<keyword evidence="2" id="KW-0805">Transcription regulation</keyword>
<dbReference type="InterPro" id="IPR014284">
    <property type="entry name" value="RNA_pol_sigma-70_dom"/>
</dbReference>
<evidence type="ECO:0000313" key="8">
    <source>
        <dbReference type="EMBL" id="RCW44181.1"/>
    </source>
</evidence>
<dbReference type="Proteomes" id="UP000252415">
    <property type="component" value="Unassembled WGS sequence"/>
</dbReference>
<evidence type="ECO:0000259" key="7">
    <source>
        <dbReference type="Pfam" id="PF08281"/>
    </source>
</evidence>
<evidence type="ECO:0000256" key="5">
    <source>
        <dbReference type="ARBA" id="ARBA00023163"/>
    </source>
</evidence>
<keyword evidence="3" id="KW-0731">Sigma factor</keyword>
<dbReference type="CDD" id="cd06171">
    <property type="entry name" value="Sigma70_r4"/>
    <property type="match status" value="1"/>
</dbReference>
<dbReference type="AlphaFoldDB" id="A0A368VT15"/>
<dbReference type="GO" id="GO:0003677">
    <property type="term" value="F:DNA binding"/>
    <property type="evidence" value="ECO:0007669"/>
    <property type="project" value="UniProtKB-KW"/>
</dbReference>
<dbReference type="Gene3D" id="1.10.10.10">
    <property type="entry name" value="Winged helix-like DNA-binding domain superfamily/Winged helix DNA-binding domain"/>
    <property type="match status" value="1"/>
</dbReference>
<dbReference type="InterPro" id="IPR013249">
    <property type="entry name" value="RNA_pol_sigma70_r4_t2"/>
</dbReference>
<dbReference type="InterPro" id="IPR036388">
    <property type="entry name" value="WH-like_DNA-bd_sf"/>
</dbReference>
<dbReference type="SUPFAM" id="SSF88946">
    <property type="entry name" value="Sigma2 domain of RNA polymerase sigma factors"/>
    <property type="match status" value="1"/>
</dbReference>
<accession>A0A368VT15</accession>
<dbReference type="InterPro" id="IPR007627">
    <property type="entry name" value="RNA_pol_sigma70_r2"/>
</dbReference>
<feature type="domain" description="RNA polymerase sigma factor 70 region 4 type 2" evidence="7">
    <location>
        <begin position="112"/>
        <end position="157"/>
    </location>
</feature>
<evidence type="ECO:0000256" key="2">
    <source>
        <dbReference type="ARBA" id="ARBA00023015"/>
    </source>
</evidence>
<dbReference type="Pfam" id="PF04542">
    <property type="entry name" value="Sigma70_r2"/>
    <property type="match status" value="1"/>
</dbReference>
<dbReference type="GO" id="GO:0016987">
    <property type="term" value="F:sigma factor activity"/>
    <property type="evidence" value="ECO:0007669"/>
    <property type="project" value="UniProtKB-KW"/>
</dbReference>
<dbReference type="EMBL" id="QPJD01000012">
    <property type="protein sequence ID" value="RCW44181.1"/>
    <property type="molecule type" value="Genomic_DNA"/>
</dbReference>
<sequence length="175" mass="20553">MEHSAPDLFRQQFNQHYPSVRRKLFALIRDEAAAEDLAQETFLRLYRNPPDQPEAIGGWLHRVLTRLAYDYMDKKARERAITQKQEQNIMAQPHAVQSNEQTVIALDERERVQGWLESLPERDKQMLLLRYEGYSYAEIAEQLQVRQPQVGTMLRRAGERLKRHALQAEGAMSHE</sequence>
<feature type="domain" description="RNA polymerase sigma-70 region 2" evidence="6">
    <location>
        <begin position="13"/>
        <end position="77"/>
    </location>
</feature>
<dbReference type="Pfam" id="PF08281">
    <property type="entry name" value="Sigma70_r4_2"/>
    <property type="match status" value="1"/>
</dbReference>
<proteinExistence type="inferred from homology"/>
<dbReference type="Gene3D" id="1.10.1740.10">
    <property type="match status" value="1"/>
</dbReference>
<evidence type="ECO:0000259" key="6">
    <source>
        <dbReference type="Pfam" id="PF04542"/>
    </source>
</evidence>
<keyword evidence="5" id="KW-0804">Transcription</keyword>
<keyword evidence="4" id="KW-0238">DNA-binding</keyword>
<dbReference type="RefSeq" id="WP_114381745.1">
    <property type="nucleotide sequence ID" value="NZ_QPJD01000012.1"/>
</dbReference>
<comment type="similarity">
    <text evidence="1">Belongs to the sigma-70 factor family. ECF subfamily.</text>
</comment>
<dbReference type="PANTHER" id="PTHR43133">
    <property type="entry name" value="RNA POLYMERASE ECF-TYPE SIGMA FACTO"/>
    <property type="match status" value="1"/>
</dbReference>
<name>A0A368VT15_9BACL</name>
<evidence type="ECO:0000256" key="1">
    <source>
        <dbReference type="ARBA" id="ARBA00010641"/>
    </source>
</evidence>
<evidence type="ECO:0000256" key="3">
    <source>
        <dbReference type="ARBA" id="ARBA00023082"/>
    </source>
</evidence>
<dbReference type="InterPro" id="IPR013325">
    <property type="entry name" value="RNA_pol_sigma_r2"/>
</dbReference>
<comment type="caution">
    <text evidence="8">The sequence shown here is derived from an EMBL/GenBank/DDBJ whole genome shotgun (WGS) entry which is preliminary data.</text>
</comment>
<dbReference type="GO" id="GO:0006352">
    <property type="term" value="P:DNA-templated transcription initiation"/>
    <property type="evidence" value="ECO:0007669"/>
    <property type="project" value="InterPro"/>
</dbReference>